<keyword evidence="1" id="KW-0732">Signal</keyword>
<protein>
    <recommendedName>
        <fullName evidence="4">Lipoprotein</fullName>
    </recommendedName>
</protein>
<dbReference type="RefSeq" id="WP_015217642.1">
    <property type="nucleotide sequence ID" value="NC_019772.1"/>
</dbReference>
<evidence type="ECO:0000313" key="3">
    <source>
        <dbReference type="Proteomes" id="UP000010474"/>
    </source>
</evidence>
<reference evidence="3" key="1">
    <citation type="journal article" date="2013" name="Proc. Natl. Acad. Sci. U.S.A.">
        <title>Improving the coverage of the cyanobacterial phylum using diversity-driven genome sequencing.</title>
        <authorList>
            <person name="Shih P.M."/>
            <person name="Wu D."/>
            <person name="Latifi A."/>
            <person name="Axen S.D."/>
            <person name="Fewer D.P."/>
            <person name="Talla E."/>
            <person name="Calteau A."/>
            <person name="Cai F."/>
            <person name="Tandeau de Marsac N."/>
            <person name="Rippka R."/>
            <person name="Herdman M."/>
            <person name="Sivonen K."/>
            <person name="Coursin T."/>
            <person name="Laurent T."/>
            <person name="Goodwin L."/>
            <person name="Nolan M."/>
            <person name="Davenport K.W."/>
            <person name="Han C.S."/>
            <person name="Rubin E.M."/>
            <person name="Eisen J.A."/>
            <person name="Woyke T."/>
            <person name="Gugger M."/>
            <person name="Kerfeld C.A."/>
        </authorList>
    </citation>
    <scope>NUCLEOTIDE SEQUENCE [LARGE SCALE GENOMIC DNA]</scope>
    <source>
        <strain evidence="3">ATCC 27899 / PCC 7122</strain>
    </source>
</reference>
<keyword evidence="3" id="KW-1185">Reference proteome</keyword>
<dbReference type="KEGG" id="acy:Anacy_5730"/>
<feature type="chain" id="PRO_5030173419" description="Lipoprotein" evidence="1">
    <location>
        <begin position="20"/>
        <end position="182"/>
    </location>
</feature>
<organism evidence="2 3">
    <name type="scientific">Anabaena cylindrica (strain ATCC 27899 / PCC 7122)</name>
    <dbReference type="NCBI Taxonomy" id="272123"/>
    <lineage>
        <taxon>Bacteria</taxon>
        <taxon>Bacillati</taxon>
        <taxon>Cyanobacteriota</taxon>
        <taxon>Cyanophyceae</taxon>
        <taxon>Nostocales</taxon>
        <taxon>Nostocaceae</taxon>
        <taxon>Anabaena</taxon>
    </lineage>
</organism>
<accession>K9ZPA6</accession>
<dbReference type="EMBL" id="CP003660">
    <property type="protein sequence ID" value="AFZ61031.1"/>
    <property type="molecule type" value="Genomic_DNA"/>
</dbReference>
<feature type="signal peptide" evidence="1">
    <location>
        <begin position="1"/>
        <end position="19"/>
    </location>
</feature>
<evidence type="ECO:0008006" key="4">
    <source>
        <dbReference type="Google" id="ProtNLM"/>
    </source>
</evidence>
<dbReference type="AlphaFoldDB" id="K9ZPA6"/>
<dbReference type="PATRIC" id="fig|272123.3.peg.6214"/>
<name>K9ZPA6_ANACC</name>
<dbReference type="Proteomes" id="UP000010474">
    <property type="component" value="Plasmid pANACY.01"/>
</dbReference>
<gene>
    <name evidence="2" type="ordered locus">Anacy_5730</name>
</gene>
<evidence type="ECO:0000313" key="2">
    <source>
        <dbReference type="EMBL" id="AFZ61031.1"/>
    </source>
</evidence>
<sequence>MLKSKVNWFWLMTTGIILAACTPDTVDTSGKSKSNIAKAQTPSVPNYPPMYDVEVKVCGNILAPLKDGKRCIKEKLRLWGPVEEAKLVQTGISLPALSAVRHKIAISSKGCYPVYSQPSQQRFYWVDTMIPVNKIGKKPIIEVNKTQLSNQQIERLMTNQFSSSRIATFGGVGCQPVPVKKK</sequence>
<dbReference type="OrthoDB" id="581567at2"/>
<keyword evidence="2" id="KW-0614">Plasmid</keyword>
<dbReference type="PROSITE" id="PS51257">
    <property type="entry name" value="PROKAR_LIPOPROTEIN"/>
    <property type="match status" value="1"/>
</dbReference>
<evidence type="ECO:0000256" key="1">
    <source>
        <dbReference type="SAM" id="SignalP"/>
    </source>
</evidence>
<geneLocation type="plasmid" evidence="2 3">
    <name>pANACY.01</name>
</geneLocation>
<dbReference type="HOGENOM" id="CLU_1479156_0_0_3"/>
<proteinExistence type="predicted"/>